<dbReference type="Proteomes" id="UP000078046">
    <property type="component" value="Unassembled WGS sequence"/>
</dbReference>
<dbReference type="Gene3D" id="3.40.50.11500">
    <property type="match status" value="1"/>
</dbReference>
<dbReference type="GO" id="GO:0005085">
    <property type="term" value="F:guanyl-nucleotide exchange factor activity"/>
    <property type="evidence" value="ECO:0007669"/>
    <property type="project" value="TreeGrafter"/>
</dbReference>
<dbReference type="GO" id="GO:0005829">
    <property type="term" value="C:cytosol"/>
    <property type="evidence" value="ECO:0007669"/>
    <property type="project" value="TreeGrafter"/>
</dbReference>
<feature type="compositionally biased region" description="Polar residues" evidence="1">
    <location>
        <begin position="520"/>
        <end position="530"/>
    </location>
</feature>
<keyword evidence="4" id="KW-1185">Reference proteome</keyword>
<evidence type="ECO:0000256" key="1">
    <source>
        <dbReference type="SAM" id="MobiDB-lite"/>
    </source>
</evidence>
<dbReference type="InterPro" id="IPR037516">
    <property type="entry name" value="Tripartite_DENN"/>
</dbReference>
<dbReference type="GO" id="GO:0042981">
    <property type="term" value="P:regulation of apoptotic process"/>
    <property type="evidence" value="ECO:0007669"/>
    <property type="project" value="TreeGrafter"/>
</dbReference>
<feature type="region of interest" description="Disordered" evidence="1">
    <location>
        <begin position="520"/>
        <end position="564"/>
    </location>
</feature>
<dbReference type="SMART" id="SM00799">
    <property type="entry name" value="DENN"/>
    <property type="match status" value="1"/>
</dbReference>
<dbReference type="Pfam" id="PF02141">
    <property type="entry name" value="DENN"/>
    <property type="match status" value="1"/>
</dbReference>
<proteinExistence type="predicted"/>
<gene>
    <name evidence="3" type="ORF">A3Q56_00497</name>
</gene>
<reference evidence="3 4" key="1">
    <citation type="submission" date="2016-04" db="EMBL/GenBank/DDBJ databases">
        <title>The genome of Intoshia linei affirms orthonectids as highly simplified spiralians.</title>
        <authorList>
            <person name="Mikhailov K.V."/>
            <person name="Slusarev G.S."/>
            <person name="Nikitin M.A."/>
            <person name="Logacheva M.D."/>
            <person name="Penin A."/>
            <person name="Aleoshin V."/>
            <person name="Panchin Y.V."/>
        </authorList>
    </citation>
    <scope>NUCLEOTIDE SEQUENCE [LARGE SCALE GENOMIC DNA]</scope>
    <source>
        <strain evidence="3">Intl2013</strain>
        <tissue evidence="3">Whole animal</tissue>
    </source>
</reference>
<name>A0A177BDR1_9BILA</name>
<feature type="compositionally biased region" description="Basic and acidic residues" evidence="1">
    <location>
        <begin position="532"/>
        <end position="562"/>
    </location>
</feature>
<dbReference type="InterPro" id="IPR039980">
    <property type="entry name" value="MADD"/>
</dbReference>
<dbReference type="Pfam" id="PF03456">
    <property type="entry name" value="uDENN"/>
    <property type="match status" value="1"/>
</dbReference>
<dbReference type="OrthoDB" id="6282239at2759"/>
<comment type="caution">
    <text evidence="3">The sequence shown here is derived from an EMBL/GenBank/DDBJ whole genome shotgun (WGS) entry which is preliminary data.</text>
</comment>
<accession>A0A177BDR1</accession>
<dbReference type="EMBL" id="LWCA01000029">
    <property type="protein sequence ID" value="OAF71711.1"/>
    <property type="molecule type" value="Genomic_DNA"/>
</dbReference>
<feature type="domain" description="UDENN" evidence="2">
    <location>
        <begin position="26"/>
        <end position="483"/>
    </location>
</feature>
<evidence type="ECO:0000259" key="2">
    <source>
        <dbReference type="PROSITE" id="PS50211"/>
    </source>
</evidence>
<dbReference type="SMART" id="SM00800">
    <property type="entry name" value="uDENN"/>
    <property type="match status" value="1"/>
</dbReference>
<dbReference type="Gene3D" id="3.30.450.200">
    <property type="match status" value="1"/>
</dbReference>
<dbReference type="InterPro" id="IPR001194">
    <property type="entry name" value="cDENN_dom"/>
</dbReference>
<protein>
    <submittedName>
        <fullName evidence="3">Connecdenn 2</fullName>
    </submittedName>
</protein>
<dbReference type="InterPro" id="IPR005113">
    <property type="entry name" value="uDENN_dom"/>
</dbReference>
<dbReference type="InterPro" id="IPR043153">
    <property type="entry name" value="DENN_C"/>
</dbReference>
<sequence length="943" mass="109971">MENYNDVVYPISERLIDYVIFVGHKYEKKHNEKQHETDYNGKIKPQILRRFPTNNHSDFALPDDVVYFCLPDGIKEYGANDFSHHEQESNTFIFTLTNKDTSIVRYGVCTQFYRSVSDVYSLITMCMVSHHNMFKNFRKCLLVLKQLMNVVKNDDQVIALGECPWSLFLHDTKKNSDIYPKILMDIELWIINLLNTHSPIPNVSKIQMDLLPQSIGNTLVFASPDITRFELIDFPFHIPFELIGVEKCITILKLILFEQKIIFKSRDYNTLTMTITAFINMLSPMKYMFPLIPLLPASMPQSEQIFLAPTPYVIGVSKCFFDQDKKLKIPNDVWMIDIDSSEILRPRYKYVLPAIPEPEYTILRVHLHQTLDSISHDNDINRPTAWHDISYSKKHVLKQKNIIFGNDMDSTDVATRVILAAEYLSEWLINPSNLSYFRVCNGIYDPISIGDKPRWYNSTLRGVKYKLFDNLNTLSKLMDYNNTNGQNYQHPDIHIGDITCQVYLEDKFLNIPANFNNDDSSKYNVDTVPSSEDEKSDNNEHGEISKDENNTDDANVTKKEDITNQELMKPKKSKVYNNLIKDSIILFKNASNSSKRKFSHFFDLKLEKTDSHNRMVTIIDDILIGKKIGWLTSTYIKRLIGNEKVCGEFIFLLHNKMISHASHQSTFNVEVSYDIAESLLLVLKNTLKISNERFMEKNLNNYYTVYLVLEILRIAYVNENYNRKKSSESIDLQKFKNIYNKKITMVYDKIVCYERSNLRNTLVGSNDSSIINHEELVSNDDEINILKSKNNSFSTNNDYNEKLIPSIITDRNSIYSTNTDVTNVGSISSNGPFQDKPIFNSIKGICLNELIHDKYVLWNNSDIWENILFDVISYERDHYYMEYDNPYLLNLYRNSDSTTKKKMEWCEDYLLSSVIHNIFVFMLMVDIKKTFIIKSKFLGIFFT</sequence>
<dbReference type="GO" id="GO:0032483">
    <property type="term" value="P:regulation of Rab protein signal transduction"/>
    <property type="evidence" value="ECO:0007669"/>
    <property type="project" value="TreeGrafter"/>
</dbReference>
<dbReference type="AlphaFoldDB" id="A0A177BDR1"/>
<dbReference type="PANTHER" id="PTHR13008:SF7">
    <property type="entry name" value="MAP KINASE-ACTIVATING DEATH DOMAIN PROTEIN"/>
    <property type="match status" value="1"/>
</dbReference>
<dbReference type="PROSITE" id="PS50211">
    <property type="entry name" value="DENN"/>
    <property type="match status" value="1"/>
</dbReference>
<evidence type="ECO:0000313" key="3">
    <source>
        <dbReference type="EMBL" id="OAF71711.1"/>
    </source>
</evidence>
<dbReference type="PANTHER" id="PTHR13008">
    <property type="entry name" value="MAP-KINASE ACTIVATING DEATH DOMAIN PROTEIN MADD /DENN/AEX-3 C.ELEGANS"/>
    <property type="match status" value="1"/>
</dbReference>
<organism evidence="3 4">
    <name type="scientific">Intoshia linei</name>
    <dbReference type="NCBI Taxonomy" id="1819745"/>
    <lineage>
        <taxon>Eukaryota</taxon>
        <taxon>Metazoa</taxon>
        <taxon>Spiralia</taxon>
        <taxon>Lophotrochozoa</taxon>
        <taxon>Mesozoa</taxon>
        <taxon>Orthonectida</taxon>
        <taxon>Rhopaluridae</taxon>
        <taxon>Intoshia</taxon>
    </lineage>
</organism>
<evidence type="ECO:0000313" key="4">
    <source>
        <dbReference type="Proteomes" id="UP000078046"/>
    </source>
</evidence>